<dbReference type="STRING" id="1503961.SAMN05421736_1593"/>
<proteinExistence type="predicted"/>
<keyword evidence="3" id="KW-1185">Reference proteome</keyword>
<dbReference type="Gene3D" id="3.40.1350.120">
    <property type="match status" value="1"/>
</dbReference>
<evidence type="ECO:0000313" key="2">
    <source>
        <dbReference type="EMBL" id="SDZ69274.1"/>
    </source>
</evidence>
<organism evidence="2 3">
    <name type="scientific">Evansella caseinilytica</name>
    <dbReference type="NCBI Taxonomy" id="1503961"/>
    <lineage>
        <taxon>Bacteria</taxon>
        <taxon>Bacillati</taxon>
        <taxon>Bacillota</taxon>
        <taxon>Bacilli</taxon>
        <taxon>Bacillales</taxon>
        <taxon>Bacillaceae</taxon>
        <taxon>Evansella</taxon>
    </lineage>
</organism>
<evidence type="ECO:0000313" key="3">
    <source>
        <dbReference type="Proteomes" id="UP000198935"/>
    </source>
</evidence>
<gene>
    <name evidence="2" type="ORF">SAMN05421736_1593</name>
</gene>
<reference evidence="3" key="1">
    <citation type="submission" date="2016-10" db="EMBL/GenBank/DDBJ databases">
        <authorList>
            <person name="Varghese N."/>
            <person name="Submissions S."/>
        </authorList>
    </citation>
    <scope>NUCLEOTIDE SEQUENCE [LARGE SCALE GENOMIC DNA]</scope>
    <source>
        <strain evidence="3">SP</strain>
    </source>
</reference>
<dbReference type="CDD" id="cd13442">
    <property type="entry name" value="CDI_toxin_Bp1026b-like"/>
    <property type="match status" value="1"/>
</dbReference>
<dbReference type="EMBL" id="FNPI01000059">
    <property type="protein sequence ID" value="SDZ69274.1"/>
    <property type="molecule type" value="Genomic_DNA"/>
</dbReference>
<accession>A0A1H3V3P0</accession>
<feature type="non-terminal residue" evidence="2">
    <location>
        <position position="1"/>
    </location>
</feature>
<dbReference type="InterPro" id="IPR040559">
    <property type="entry name" value="CdiA_C"/>
</dbReference>
<name>A0A1H3V3P0_9BACI</name>
<dbReference type="Pfam" id="PF18451">
    <property type="entry name" value="CdiA_C"/>
    <property type="match status" value="1"/>
</dbReference>
<dbReference type="GO" id="GO:0004549">
    <property type="term" value="F:tRNA-specific ribonuclease activity"/>
    <property type="evidence" value="ECO:0007669"/>
    <property type="project" value="InterPro"/>
</dbReference>
<feature type="domain" description="tRNA nuclease CdiA C-terminal" evidence="1">
    <location>
        <begin position="103"/>
        <end position="185"/>
    </location>
</feature>
<dbReference type="InterPro" id="IPR033806">
    <property type="entry name" value="CDI_toxin_Bp1026b-like"/>
</dbReference>
<dbReference type="Proteomes" id="UP000198935">
    <property type="component" value="Unassembled WGS sequence"/>
</dbReference>
<protein>
    <recommendedName>
        <fullName evidence="1">tRNA nuclease CdiA C-terminal domain-containing protein</fullName>
    </recommendedName>
</protein>
<evidence type="ECO:0000259" key="1">
    <source>
        <dbReference type="Pfam" id="PF18451"/>
    </source>
</evidence>
<dbReference type="AlphaFoldDB" id="A0A1H3V3P0"/>
<sequence length="191" mass="21227">LAGVPYNAINSMKMLDDLVDVNKANMMKAEKLASEVADSAKIKLTEPSLPEGSKPRGNYANEVDRGIRRQNQTADLFAEKGYDIKMLDEVDGGNGFGKNSTSNPDFLIEGNPFDCYSPEINTSINNVSRTISKKTKNQSERIVLNLDDYPADKVDDLISVLLRKTNSNGDLKYLQELFIVKDGTITKVFER</sequence>